<dbReference type="EMBL" id="BLSD01000507">
    <property type="protein sequence ID" value="GFP40842.1"/>
    <property type="molecule type" value="Genomic_DNA"/>
</dbReference>
<reference evidence="1 2" key="1">
    <citation type="journal article" date="2020" name="Front. Microbiol.">
        <title>Single-cell genomics of novel Actinobacteria with the Wood-Ljungdahl pathway discovered in a serpentinizing system.</title>
        <authorList>
            <person name="Merino N."/>
            <person name="Kawai M."/>
            <person name="Boyd E.S."/>
            <person name="Colman D.R."/>
            <person name="McGlynn S.E."/>
            <person name="Nealson K.H."/>
            <person name="Kurokawa K."/>
            <person name="Hongoh Y."/>
        </authorList>
    </citation>
    <scope>NUCLEOTIDE SEQUENCE [LARGE SCALE GENOMIC DNA]</scope>
    <source>
        <strain evidence="1 2">S47</strain>
    </source>
</reference>
<evidence type="ECO:0000313" key="2">
    <source>
        <dbReference type="Proteomes" id="UP000569018"/>
    </source>
</evidence>
<proteinExistence type="predicted"/>
<organism evidence="1 2">
    <name type="scientific">Candidatus Hakubella thermalkaliphila</name>
    <dbReference type="NCBI Taxonomy" id="2754717"/>
    <lineage>
        <taxon>Bacteria</taxon>
        <taxon>Bacillati</taxon>
        <taxon>Actinomycetota</taxon>
        <taxon>Actinomycetota incertae sedis</taxon>
        <taxon>Candidatus Hakubellales</taxon>
        <taxon>Candidatus Hakubellaceae</taxon>
        <taxon>Candidatus Hakubella</taxon>
    </lineage>
</organism>
<evidence type="ECO:0000313" key="1">
    <source>
        <dbReference type="EMBL" id="GFP40842.1"/>
    </source>
</evidence>
<protein>
    <submittedName>
        <fullName evidence="1">Uncharacterized protein</fullName>
    </submittedName>
</protein>
<gene>
    <name evidence="1" type="ORF">HKBW3S47_02539</name>
</gene>
<accession>A0A6V8Q7Y1</accession>
<dbReference type="Proteomes" id="UP000569018">
    <property type="component" value="Unassembled WGS sequence"/>
</dbReference>
<name>A0A6V8Q7Y1_9ACTN</name>
<comment type="caution">
    <text evidence="1">The sequence shown here is derived from an EMBL/GenBank/DDBJ whole genome shotgun (WGS) entry which is preliminary data.</text>
</comment>
<dbReference type="AlphaFoldDB" id="A0A6V8Q7Y1"/>
<sequence length="30" mass="3509">LFVQKDNLAIFPCQSTFLGRFTHTKSERSH</sequence>
<feature type="non-terminal residue" evidence="1">
    <location>
        <position position="1"/>
    </location>
</feature>